<dbReference type="RefSeq" id="WP_169712776.1">
    <property type="nucleotide sequence ID" value="NZ_FNAC01000033.1"/>
</dbReference>
<keyword evidence="3" id="KW-1185">Reference proteome</keyword>
<accession>A0A1G6V878</accession>
<dbReference type="Gene3D" id="3.40.50.1110">
    <property type="entry name" value="SGNH hydrolase"/>
    <property type="match status" value="1"/>
</dbReference>
<dbReference type="EMBL" id="FNAC01000033">
    <property type="protein sequence ID" value="SDD49664.1"/>
    <property type="molecule type" value="Genomic_DNA"/>
</dbReference>
<reference evidence="3" key="1">
    <citation type="submission" date="2016-10" db="EMBL/GenBank/DDBJ databases">
        <authorList>
            <person name="Varghese N."/>
            <person name="Submissions S."/>
        </authorList>
    </citation>
    <scope>NUCLEOTIDE SEQUENCE [LARGE SCALE GENOMIC DNA]</scope>
    <source>
        <strain evidence="3">DSM 23095</strain>
    </source>
</reference>
<dbReference type="InterPro" id="IPR036514">
    <property type="entry name" value="SGNH_hydro_sf"/>
</dbReference>
<organism evidence="2 3">
    <name type="scientific">Algoriphagus faecimaris</name>
    <dbReference type="NCBI Taxonomy" id="686796"/>
    <lineage>
        <taxon>Bacteria</taxon>
        <taxon>Pseudomonadati</taxon>
        <taxon>Bacteroidota</taxon>
        <taxon>Cytophagia</taxon>
        <taxon>Cytophagales</taxon>
        <taxon>Cyclobacteriaceae</taxon>
        <taxon>Algoriphagus</taxon>
    </lineage>
</organism>
<evidence type="ECO:0000313" key="2">
    <source>
        <dbReference type="EMBL" id="SDD49664.1"/>
    </source>
</evidence>
<dbReference type="CDD" id="cd01836">
    <property type="entry name" value="FeeA_FeeB_like"/>
    <property type="match status" value="1"/>
</dbReference>
<dbReference type="InterPro" id="IPR013830">
    <property type="entry name" value="SGNH_hydro"/>
</dbReference>
<dbReference type="STRING" id="686796.SAMN04488104_103320"/>
<gene>
    <name evidence="2" type="ORF">SAMN04488104_103320</name>
</gene>
<name>A0A1G6V878_9BACT</name>
<protein>
    <submittedName>
        <fullName evidence="2">Lysophospholipase L1</fullName>
    </submittedName>
</protein>
<dbReference type="Pfam" id="PF13472">
    <property type="entry name" value="Lipase_GDSL_2"/>
    <property type="match status" value="1"/>
</dbReference>
<dbReference type="GO" id="GO:0016788">
    <property type="term" value="F:hydrolase activity, acting on ester bonds"/>
    <property type="evidence" value="ECO:0007669"/>
    <property type="project" value="UniProtKB-ARBA"/>
</dbReference>
<evidence type="ECO:0000313" key="3">
    <source>
        <dbReference type="Proteomes" id="UP000199060"/>
    </source>
</evidence>
<sequence>MLPYLAWQASSVKKRFPLPPAQSERLIPGSGPDQYLILGESTAAGVGASDQSQTLAGKFYQALGPEIQVYNFGKNGIRTGECLPYFRKDLEQLAGEKEGILLFLGANDSFKLTHPKRFKQQLQELIGYLEHRFQPSWIYLADIPPVHLFPAFPKTLQSYLKIQRRYLTSEMQNLASANPILYYQTLHLDLEPDFFSQDLIHPSDKGYQAIMDFTLEVIPKKA</sequence>
<proteinExistence type="predicted"/>
<dbReference type="AlphaFoldDB" id="A0A1G6V878"/>
<feature type="domain" description="SGNH hydrolase-type esterase" evidence="1">
    <location>
        <begin position="38"/>
        <end position="209"/>
    </location>
</feature>
<dbReference type="SUPFAM" id="SSF52266">
    <property type="entry name" value="SGNH hydrolase"/>
    <property type="match status" value="1"/>
</dbReference>
<evidence type="ECO:0000259" key="1">
    <source>
        <dbReference type="Pfam" id="PF13472"/>
    </source>
</evidence>
<dbReference type="Proteomes" id="UP000199060">
    <property type="component" value="Unassembled WGS sequence"/>
</dbReference>